<evidence type="ECO:0000313" key="2">
    <source>
        <dbReference type="Proteomes" id="UP001209076"/>
    </source>
</evidence>
<name>A0ABT2PTW5_9MOLU</name>
<organism evidence="1 2">
    <name type="scientific">Paracholeplasma vituli</name>
    <dbReference type="NCBI Taxonomy" id="69473"/>
    <lineage>
        <taxon>Bacteria</taxon>
        <taxon>Bacillati</taxon>
        <taxon>Mycoplasmatota</taxon>
        <taxon>Mollicutes</taxon>
        <taxon>Acholeplasmatales</taxon>
        <taxon>Acholeplasmataceae</taxon>
        <taxon>Paracholeplasma</taxon>
    </lineage>
</organism>
<dbReference type="PANTHER" id="PTHR31118">
    <property type="entry name" value="CYCLASE-LIKE PROTEIN 2"/>
    <property type="match status" value="1"/>
</dbReference>
<protein>
    <submittedName>
        <fullName evidence="1">Cyclase family protein</fullName>
    </submittedName>
</protein>
<reference evidence="2" key="1">
    <citation type="submission" date="2023-07" db="EMBL/GenBank/DDBJ databases">
        <title>Novel Mycoplasma species identified in domestic and wild animals.</title>
        <authorList>
            <person name="Volokhov D.V."/>
            <person name="Furtak V.A."/>
            <person name="Zagorodnyaya T.A."/>
        </authorList>
    </citation>
    <scope>NUCLEOTIDE SEQUENCE [LARGE SCALE GENOMIC DNA]</scope>
    <source>
        <strain evidence="2">92-19</strain>
    </source>
</reference>
<accession>A0ABT2PTW5</accession>
<dbReference type="InterPro" id="IPR007325">
    <property type="entry name" value="KFase/CYL"/>
</dbReference>
<dbReference type="Proteomes" id="UP001209076">
    <property type="component" value="Unassembled WGS sequence"/>
</dbReference>
<keyword evidence="2" id="KW-1185">Reference proteome</keyword>
<dbReference type="Gene3D" id="3.50.30.50">
    <property type="entry name" value="Putative cyclase"/>
    <property type="match status" value="1"/>
</dbReference>
<dbReference type="EMBL" id="JAOEGN010000002">
    <property type="protein sequence ID" value="MCU0104394.1"/>
    <property type="molecule type" value="Genomic_DNA"/>
</dbReference>
<dbReference type="InterPro" id="IPR037175">
    <property type="entry name" value="KFase_sf"/>
</dbReference>
<dbReference type="SUPFAM" id="SSF102198">
    <property type="entry name" value="Putative cyclase"/>
    <property type="match status" value="1"/>
</dbReference>
<gene>
    <name evidence="1" type="ORF">N7603_01835</name>
</gene>
<dbReference type="RefSeq" id="WP_262095619.1">
    <property type="nucleotide sequence ID" value="NZ_JAOEGN010000002.1"/>
</dbReference>
<sequence>MKIYDISMEIHPDMPVYKDLESKKPTFKNVANFKDNSHYETDVTMNVHSGTHVDFNLHMVESGSTSSDAKIEQYISEARVFDLSYVLESITKENLTNLAIRKGDFVIFKTRNSQDEGFNPNFVFVAESAAKYLAEIGIKGVGIDALGIERSQAGHPTHKALMEKQIIILEGLRLAHIRSGSYTLIALPLKLRGLDASPVRAILLGN</sequence>
<evidence type="ECO:0000313" key="1">
    <source>
        <dbReference type="EMBL" id="MCU0104394.1"/>
    </source>
</evidence>
<proteinExistence type="predicted"/>
<dbReference type="PANTHER" id="PTHR31118:SF12">
    <property type="entry name" value="CYCLASE-LIKE PROTEIN 2"/>
    <property type="match status" value="1"/>
</dbReference>
<dbReference type="Pfam" id="PF04199">
    <property type="entry name" value="Cyclase"/>
    <property type="match status" value="1"/>
</dbReference>
<comment type="caution">
    <text evidence="1">The sequence shown here is derived from an EMBL/GenBank/DDBJ whole genome shotgun (WGS) entry which is preliminary data.</text>
</comment>